<dbReference type="SUPFAM" id="SSF48179">
    <property type="entry name" value="6-phosphogluconate dehydrogenase C-terminal domain-like"/>
    <property type="match status" value="1"/>
</dbReference>
<evidence type="ECO:0000256" key="3">
    <source>
        <dbReference type="ARBA" id="ARBA00023027"/>
    </source>
</evidence>
<comment type="caution">
    <text evidence="7">The sequence shown here is derived from an EMBL/GenBank/DDBJ whole genome shotgun (WGS) entry which is preliminary data.</text>
</comment>
<feature type="domain" description="6-phosphogluconate dehydrogenase NADP-binding" evidence="5">
    <location>
        <begin position="4"/>
        <end position="168"/>
    </location>
</feature>
<dbReference type="InterPro" id="IPR013328">
    <property type="entry name" value="6PGD_dom2"/>
</dbReference>
<dbReference type="PANTHER" id="PTHR43060">
    <property type="entry name" value="3-HYDROXYISOBUTYRATE DEHYDROGENASE-LIKE 1, MITOCHONDRIAL-RELATED"/>
    <property type="match status" value="1"/>
</dbReference>
<evidence type="ECO:0000313" key="7">
    <source>
        <dbReference type="EMBL" id="HFC92731.1"/>
    </source>
</evidence>
<dbReference type="SUPFAM" id="SSF51735">
    <property type="entry name" value="NAD(P)-binding Rossmann-fold domains"/>
    <property type="match status" value="1"/>
</dbReference>
<dbReference type="InterPro" id="IPR036291">
    <property type="entry name" value="NAD(P)-bd_dom_sf"/>
</dbReference>
<dbReference type="GO" id="GO:0050661">
    <property type="term" value="F:NADP binding"/>
    <property type="evidence" value="ECO:0007669"/>
    <property type="project" value="InterPro"/>
</dbReference>
<dbReference type="AlphaFoldDB" id="A0A7V2T080"/>
<dbReference type="InterPro" id="IPR029154">
    <property type="entry name" value="HIBADH-like_NADP-bd"/>
</dbReference>
<reference evidence="7" key="1">
    <citation type="journal article" date="2020" name="mSystems">
        <title>Genome- and Community-Level Interaction Insights into Carbon Utilization and Element Cycling Functions of Hydrothermarchaeota in Hydrothermal Sediment.</title>
        <authorList>
            <person name="Zhou Z."/>
            <person name="Liu Y."/>
            <person name="Xu W."/>
            <person name="Pan J."/>
            <person name="Luo Z.H."/>
            <person name="Li M."/>
        </authorList>
    </citation>
    <scope>NUCLEOTIDE SEQUENCE [LARGE SCALE GENOMIC DNA]</scope>
    <source>
        <strain evidence="7">HyVt-493</strain>
    </source>
</reference>
<comment type="similarity">
    <text evidence="1">Belongs to the HIBADH-related family.</text>
</comment>
<evidence type="ECO:0000259" key="6">
    <source>
        <dbReference type="Pfam" id="PF14833"/>
    </source>
</evidence>
<keyword evidence="2" id="KW-0560">Oxidoreductase</keyword>
<protein>
    <submittedName>
        <fullName evidence="7">NAD(P)-dependent oxidoreductase</fullName>
    </submittedName>
</protein>
<gene>
    <name evidence="7" type="ORF">ENJ51_07950</name>
</gene>
<feature type="domain" description="3-hydroxyisobutyrate dehydrogenase-like NAD-binding" evidence="6">
    <location>
        <begin position="171"/>
        <end position="289"/>
    </location>
</feature>
<accession>A0A7V2T080</accession>
<dbReference type="EMBL" id="DRMS01000296">
    <property type="protein sequence ID" value="HFC92731.1"/>
    <property type="molecule type" value="Genomic_DNA"/>
</dbReference>
<dbReference type="Gene3D" id="1.10.1040.10">
    <property type="entry name" value="N-(1-d-carboxylethyl)-l-norvaline Dehydrogenase, domain 2"/>
    <property type="match status" value="1"/>
</dbReference>
<dbReference type="PIRSF" id="PIRSF000103">
    <property type="entry name" value="HIBADH"/>
    <property type="match status" value="1"/>
</dbReference>
<evidence type="ECO:0000259" key="5">
    <source>
        <dbReference type="Pfam" id="PF03446"/>
    </source>
</evidence>
<name>A0A7V2T080_LEUMU</name>
<dbReference type="GO" id="GO:0051287">
    <property type="term" value="F:NAD binding"/>
    <property type="evidence" value="ECO:0007669"/>
    <property type="project" value="InterPro"/>
</dbReference>
<dbReference type="PANTHER" id="PTHR43060:SF15">
    <property type="entry name" value="3-HYDROXYISOBUTYRATE DEHYDROGENASE-LIKE 1, MITOCHONDRIAL-RELATED"/>
    <property type="match status" value="1"/>
</dbReference>
<dbReference type="Pfam" id="PF03446">
    <property type="entry name" value="NAD_binding_2"/>
    <property type="match status" value="1"/>
</dbReference>
<evidence type="ECO:0000256" key="1">
    <source>
        <dbReference type="ARBA" id="ARBA00009080"/>
    </source>
</evidence>
<dbReference type="Proteomes" id="UP000885750">
    <property type="component" value="Unassembled WGS sequence"/>
</dbReference>
<dbReference type="InterPro" id="IPR002204">
    <property type="entry name" value="3-OH-isobutyrate_DH-rel_CS"/>
</dbReference>
<dbReference type="GO" id="GO:0016054">
    <property type="term" value="P:organic acid catabolic process"/>
    <property type="evidence" value="ECO:0007669"/>
    <property type="project" value="UniProtKB-ARBA"/>
</dbReference>
<sequence length="295" mass="32122">MTINIAFLGLGAMGYPMAGHLANNDFTLTVYNRTASVAEKWLTEYTGQSAITPADAVKNADIVITCVGNDNDVRSIYCGDDKQNQSIFSAIKANTILIDHTTTSANLARELAQIAAQHQAHFLDAPVSGGQVGAEKGCLTIMVGGDRGIYQQAHLIMQCYAQAISLIGSVGYGQRCKMVNQLCIAGILQGLSEALTFAKAAGIDAQTVVNTLQHGAAGSWQMVNRTETMMDNQFDFGFAIDWMRKDLAICFDEAERLQVELPLAKFVDNKYKELQLNEHARSDTSALIKQFDKQQ</sequence>
<evidence type="ECO:0000256" key="2">
    <source>
        <dbReference type="ARBA" id="ARBA00023002"/>
    </source>
</evidence>
<dbReference type="GO" id="GO:0016491">
    <property type="term" value="F:oxidoreductase activity"/>
    <property type="evidence" value="ECO:0007669"/>
    <property type="project" value="UniProtKB-KW"/>
</dbReference>
<feature type="active site" evidence="4">
    <location>
        <position position="177"/>
    </location>
</feature>
<dbReference type="InterPro" id="IPR008927">
    <property type="entry name" value="6-PGluconate_DH-like_C_sf"/>
</dbReference>
<dbReference type="InterPro" id="IPR015815">
    <property type="entry name" value="HIBADH-related"/>
</dbReference>
<dbReference type="Gene3D" id="3.40.50.720">
    <property type="entry name" value="NAD(P)-binding Rossmann-like Domain"/>
    <property type="match status" value="1"/>
</dbReference>
<keyword evidence="3" id="KW-0520">NAD</keyword>
<dbReference type="PROSITE" id="PS00895">
    <property type="entry name" value="3_HYDROXYISOBUT_DH"/>
    <property type="match status" value="1"/>
</dbReference>
<evidence type="ECO:0000256" key="4">
    <source>
        <dbReference type="PIRSR" id="PIRSR000103-1"/>
    </source>
</evidence>
<proteinExistence type="inferred from homology"/>
<dbReference type="Pfam" id="PF14833">
    <property type="entry name" value="NAD_binding_11"/>
    <property type="match status" value="1"/>
</dbReference>
<dbReference type="InterPro" id="IPR006115">
    <property type="entry name" value="6PGDH_NADP-bd"/>
</dbReference>
<organism evidence="7">
    <name type="scientific">Leucothrix mucor</name>
    <dbReference type="NCBI Taxonomy" id="45248"/>
    <lineage>
        <taxon>Bacteria</taxon>
        <taxon>Pseudomonadati</taxon>
        <taxon>Pseudomonadota</taxon>
        <taxon>Gammaproteobacteria</taxon>
        <taxon>Thiotrichales</taxon>
        <taxon>Thiotrichaceae</taxon>
        <taxon>Leucothrix</taxon>
    </lineage>
</organism>